<reference evidence="2 3" key="1">
    <citation type="submission" date="2016-08" db="EMBL/GenBank/DDBJ databases">
        <title>Whole genome shotgun sequence of Pichia membranifaciens KS47-1.</title>
        <authorList>
            <person name="Konishi M."/>
            <person name="Ishida M."/>
            <person name="Arakawa T."/>
            <person name="Kato Y."/>
            <person name="Horiuchi J."/>
        </authorList>
    </citation>
    <scope>NUCLEOTIDE SEQUENCE [LARGE SCALE GENOMIC DNA]</scope>
    <source>
        <strain evidence="2 3">KS47-1</strain>
    </source>
</reference>
<proteinExistence type="predicted"/>
<name>A0A1Q2YLQ7_9ASCO</name>
<dbReference type="Proteomes" id="UP000186136">
    <property type="component" value="Unassembled WGS sequence"/>
</dbReference>
<dbReference type="EMBL" id="BDGI01000181">
    <property type="protein sequence ID" value="GAV30480.1"/>
    <property type="molecule type" value="Genomic_DNA"/>
</dbReference>
<dbReference type="AlphaFoldDB" id="A0A1Q2YLQ7"/>
<keyword evidence="3" id="KW-1185">Reference proteome</keyword>
<evidence type="ECO:0000256" key="1">
    <source>
        <dbReference type="SAM" id="MobiDB-lite"/>
    </source>
</evidence>
<evidence type="ECO:0000313" key="2">
    <source>
        <dbReference type="EMBL" id="GAV30480.1"/>
    </source>
</evidence>
<feature type="region of interest" description="Disordered" evidence="1">
    <location>
        <begin position="307"/>
        <end position="331"/>
    </location>
</feature>
<organism evidence="2 3">
    <name type="scientific">Pichia membranifaciens</name>
    <dbReference type="NCBI Taxonomy" id="4926"/>
    <lineage>
        <taxon>Eukaryota</taxon>
        <taxon>Fungi</taxon>
        <taxon>Dikarya</taxon>
        <taxon>Ascomycota</taxon>
        <taxon>Saccharomycotina</taxon>
        <taxon>Pichiomycetes</taxon>
        <taxon>Pichiales</taxon>
        <taxon>Pichiaceae</taxon>
        <taxon>Pichia</taxon>
    </lineage>
</organism>
<comment type="caution">
    <text evidence="2">The sequence shown here is derived from an EMBL/GenBank/DDBJ whole genome shotgun (WGS) entry which is preliminary data.</text>
</comment>
<feature type="region of interest" description="Disordered" evidence="1">
    <location>
        <begin position="475"/>
        <end position="495"/>
    </location>
</feature>
<gene>
    <name evidence="2" type="ORF">PMKS-003994</name>
</gene>
<sequence>MYNKKLRGDFIDPAIDFRGSVANRSKLSICTLPPINTIVGEGPKTTNAKILTEQYIQARHIIDQRKPVLVTVPQKTHSISLPKKRENRKSKIGGGNLFSGWGKRISTFGNIVESFEAKEAKQRAVSLPQYHNTTNIEKSVHFPLQLESQHQTQPQIKQKTLLPPVSNYGKSANAEQATTYSYNNFTRQQPNYRASPIKHNYQHHRKQTSLGDRDFISQETSALVRKASDRVTENKTMEKDLIGGLKNEVEDNVVRLEEDRFTNFSNDSNSSLVSKLLESYSHMNVEQQSLHEAKMTIGRRTKSFQLDPADAQKSTKRVNMRGTSTRDSTSTNNDLFSFTDCSYTSGSSEFVSLPETGNEGVISYSSALLTTNYNKELPPVPLKKMDQSILRDYSGTEQDSKITDNFVPPEVPRHLILHRSKTQNKSPELFYDCDSFSFTSSRKSLERSDTKVPERIPEKKEQFLEDIAIFTRKSRQLKGKKKPVPNNKDETTSSQYLEKVGIEPFMLSGYQSGSPLKVINQ</sequence>
<evidence type="ECO:0000313" key="3">
    <source>
        <dbReference type="Proteomes" id="UP000186136"/>
    </source>
</evidence>
<dbReference type="OrthoDB" id="3996121at2759"/>
<protein>
    <submittedName>
        <fullName evidence="2">Uncharacterized protein</fullName>
    </submittedName>
</protein>
<accession>A0A1Q2YLQ7</accession>